<name>D4XSF9_ACIHA</name>
<dbReference type="HOGENOM" id="CLU_3245816_0_0_6"/>
<dbReference type="EMBL" id="ADMT01000199">
    <property type="protein sequence ID" value="EFF81867.1"/>
    <property type="molecule type" value="Genomic_DNA"/>
</dbReference>
<accession>D4XSF9</accession>
<evidence type="ECO:0000313" key="2">
    <source>
        <dbReference type="Proteomes" id="UP000003085"/>
    </source>
</evidence>
<reference evidence="2" key="1">
    <citation type="submission" date="2010-03" db="EMBL/GenBank/DDBJ databases">
        <title>Complete sequence of Mobiluncus curtisii ATCC 43063.</title>
        <authorList>
            <person name="Muzny D."/>
            <person name="Qin X."/>
            <person name="Deng J."/>
            <person name="Jiang H."/>
            <person name="Liu Y."/>
            <person name="Qu J."/>
            <person name="Song X.-Z."/>
            <person name="Zhang L."/>
            <person name="Thornton R."/>
            <person name="Coyle M."/>
            <person name="Francisco L."/>
            <person name="Jackson L."/>
            <person name="Javaid M."/>
            <person name="Korchina V."/>
            <person name="Kovar C."/>
            <person name="Mata R."/>
            <person name="Mathew T."/>
            <person name="Ngo R."/>
            <person name="Nguyen L."/>
            <person name="Nguyen N."/>
            <person name="Okwuonu G."/>
            <person name="Ongeri F."/>
            <person name="Pham C."/>
            <person name="Simmons D."/>
            <person name="Wilczek-Boney K."/>
            <person name="Hale W."/>
            <person name="Jakkamsetti A."/>
            <person name="Pham P."/>
            <person name="Ruth R."/>
            <person name="San Lucas F."/>
            <person name="Warren J."/>
            <person name="Zhang J."/>
            <person name="Zhao Z."/>
            <person name="Zhou C."/>
            <person name="Zhu D."/>
            <person name="Lee S."/>
            <person name="Bess C."/>
            <person name="Blankenburg K."/>
            <person name="Forbes L."/>
            <person name="Fu Q."/>
            <person name="Gubbala S."/>
            <person name="Hirani K."/>
            <person name="Jayaseelan J.C."/>
            <person name="Lara F."/>
            <person name="Munidasa M."/>
            <person name="Palculict T."/>
            <person name="Patil S."/>
            <person name="Pu L.-L."/>
            <person name="Saada N."/>
            <person name="Tang L."/>
            <person name="Weissenberger G."/>
            <person name="Zhu Y."/>
            <person name="Hemphill L."/>
            <person name="Shang Y."/>
            <person name="Youmans B."/>
            <person name="Ayvaz T."/>
            <person name="Ross M."/>
            <person name="Santibanez J."/>
            <person name="Aqrawi P."/>
            <person name="Gross S."/>
            <person name="Joshi V."/>
            <person name="Fowler G."/>
            <person name="Nazareth L."/>
            <person name="Reid J."/>
            <person name="Worley K."/>
            <person name="Petrosino J."/>
            <person name="Highlander S."/>
            <person name="Gibbs R."/>
            <person name="Gibbs R."/>
        </authorList>
    </citation>
    <scope>NUCLEOTIDE SEQUENCE [LARGE SCALE GENOMIC DNA]</scope>
    <source>
        <strain evidence="2">ATCC 19194</strain>
    </source>
</reference>
<proteinExistence type="predicted"/>
<evidence type="ECO:0000313" key="1">
    <source>
        <dbReference type="EMBL" id="EFF81867.1"/>
    </source>
</evidence>
<protein>
    <submittedName>
        <fullName evidence="1">Uncharacterized protein</fullName>
    </submittedName>
</protein>
<gene>
    <name evidence="1" type="ORF">HMP0015_2651</name>
</gene>
<comment type="caution">
    <text evidence="1">The sequence shown here is derived from an EMBL/GenBank/DDBJ whole genome shotgun (WGS) entry which is preliminary data.</text>
</comment>
<sequence>MHTPCLQVEGSTCFYVFNLAKIQLKKLEPKIKNTAENYSIDN</sequence>
<organism evidence="1 2">
    <name type="scientific">Acinetobacter haemolyticus ATCC 19194</name>
    <dbReference type="NCBI Taxonomy" id="707232"/>
    <lineage>
        <taxon>Bacteria</taxon>
        <taxon>Pseudomonadati</taxon>
        <taxon>Pseudomonadota</taxon>
        <taxon>Gammaproteobacteria</taxon>
        <taxon>Moraxellales</taxon>
        <taxon>Moraxellaceae</taxon>
        <taxon>Acinetobacter</taxon>
    </lineage>
</organism>
<dbReference type="Proteomes" id="UP000003085">
    <property type="component" value="Unassembled WGS sequence"/>
</dbReference>
<dbReference type="AlphaFoldDB" id="D4XSF9"/>